<reference evidence="3" key="2">
    <citation type="submission" date="2013-08" db="EMBL/GenBank/DDBJ databases">
        <title>Draft genome sequence of Anaerofustis stercorihominis (DSM 17244).</title>
        <authorList>
            <person name="Sudarsanam P."/>
            <person name="Ley R."/>
            <person name="Guruge J."/>
            <person name="Turnbaugh P.J."/>
            <person name="Mahowald M."/>
            <person name="Liep D."/>
            <person name="Gordon J."/>
        </authorList>
    </citation>
    <scope>NUCLEOTIDE SEQUENCE</scope>
    <source>
        <strain evidence="3">DSM 17244</strain>
    </source>
</reference>
<dbReference type="AlphaFoldDB" id="B1C772"/>
<name>B1C772_9FIRM</name>
<dbReference type="InterPro" id="IPR000326">
    <property type="entry name" value="PAP2/HPO"/>
</dbReference>
<dbReference type="RefSeq" id="WP_007049023.1">
    <property type="nucleotide sequence ID" value="NZ_DS560015.1"/>
</dbReference>
<dbReference type="InterPro" id="IPR036938">
    <property type="entry name" value="PAP2/HPO_sf"/>
</dbReference>
<dbReference type="SUPFAM" id="SSF48317">
    <property type="entry name" value="Acid phosphatase/Vanadium-dependent haloperoxidase"/>
    <property type="match status" value="1"/>
</dbReference>
<evidence type="ECO:0000313" key="3">
    <source>
        <dbReference type="EMBL" id="EDS72859.1"/>
    </source>
</evidence>
<keyword evidence="1" id="KW-1133">Transmembrane helix</keyword>
<feature type="transmembrane region" description="Helical" evidence="1">
    <location>
        <begin position="166"/>
        <end position="184"/>
    </location>
</feature>
<protein>
    <submittedName>
        <fullName evidence="3">PAP2 family protein</fullName>
    </submittedName>
</protein>
<dbReference type="Proteomes" id="UP000005178">
    <property type="component" value="Unassembled WGS sequence"/>
</dbReference>
<dbReference type="STRING" id="445971.ANASTE_00572"/>
<proteinExistence type="predicted"/>
<comment type="caution">
    <text evidence="3">The sequence shown here is derived from an EMBL/GenBank/DDBJ whole genome shotgun (WGS) entry which is preliminary data.</text>
</comment>
<feature type="transmembrane region" description="Helical" evidence="1">
    <location>
        <begin position="135"/>
        <end position="154"/>
    </location>
</feature>
<dbReference type="Pfam" id="PF01569">
    <property type="entry name" value="PAP2"/>
    <property type="match status" value="1"/>
</dbReference>
<dbReference type="EMBL" id="ABIL02000005">
    <property type="protein sequence ID" value="EDS72859.1"/>
    <property type="molecule type" value="Genomic_DNA"/>
</dbReference>
<dbReference type="GeneID" id="97999501"/>
<dbReference type="OrthoDB" id="371155at2"/>
<feature type="transmembrane region" description="Helical" evidence="1">
    <location>
        <begin position="190"/>
        <end position="210"/>
    </location>
</feature>
<feature type="domain" description="Phosphatidic acid phosphatase type 2/haloperoxidase" evidence="2">
    <location>
        <begin position="132"/>
        <end position="214"/>
    </location>
</feature>
<dbReference type="Gene3D" id="1.20.144.10">
    <property type="entry name" value="Phosphatidic acid phosphatase type 2/haloperoxidase"/>
    <property type="match status" value="1"/>
</dbReference>
<dbReference type="eggNOG" id="COG0671">
    <property type="taxonomic scope" value="Bacteria"/>
</dbReference>
<evidence type="ECO:0000256" key="1">
    <source>
        <dbReference type="SAM" id="Phobius"/>
    </source>
</evidence>
<feature type="transmembrane region" description="Helical" evidence="1">
    <location>
        <begin position="65"/>
        <end position="86"/>
    </location>
</feature>
<accession>B1C772</accession>
<keyword evidence="1" id="KW-0472">Membrane</keyword>
<evidence type="ECO:0000259" key="2">
    <source>
        <dbReference type="Pfam" id="PF01569"/>
    </source>
</evidence>
<evidence type="ECO:0000313" key="4">
    <source>
        <dbReference type="Proteomes" id="UP000005178"/>
    </source>
</evidence>
<feature type="transmembrane region" description="Helical" evidence="1">
    <location>
        <begin position="98"/>
        <end position="115"/>
    </location>
</feature>
<feature type="transmembrane region" description="Helical" evidence="1">
    <location>
        <begin position="7"/>
        <end position="26"/>
    </location>
</feature>
<reference evidence="3" key="1">
    <citation type="submission" date="2008-01" db="EMBL/GenBank/DDBJ databases">
        <authorList>
            <person name="Fulton L."/>
            <person name="Clifton S."/>
            <person name="Fulton B."/>
            <person name="Xu J."/>
            <person name="Minx P."/>
            <person name="Pepin K.H."/>
            <person name="Johnson M."/>
            <person name="Thiruvilangam P."/>
            <person name="Bhonagiri V."/>
            <person name="Nash W.E."/>
            <person name="Mardis E.R."/>
            <person name="Wilson R.K."/>
        </authorList>
    </citation>
    <scope>NUCLEOTIDE SEQUENCE [LARGE SCALE GENOMIC DNA]</scope>
    <source>
        <strain evidence="3">DSM 17244</strain>
    </source>
</reference>
<keyword evidence="4" id="KW-1185">Reference proteome</keyword>
<organism evidence="3 4">
    <name type="scientific">Anaerofustis stercorihominis DSM 17244</name>
    <dbReference type="NCBI Taxonomy" id="445971"/>
    <lineage>
        <taxon>Bacteria</taxon>
        <taxon>Bacillati</taxon>
        <taxon>Bacillota</taxon>
        <taxon>Clostridia</taxon>
        <taxon>Eubacteriales</taxon>
        <taxon>Eubacteriaceae</taxon>
        <taxon>Anaerofustis</taxon>
    </lineage>
</organism>
<gene>
    <name evidence="3" type="ORF">ANASTE_00572</name>
</gene>
<dbReference type="HOGENOM" id="CLU_104526_0_0_9"/>
<sequence length="219" mass="24546">MKRVKKSFICSGVLFILFAVFTFMVIKVDVKAAGPNRSMIGLSAINKFVFDSFGGSGIWYKITEVLGAIALLTAFGFGILGLIQLIKRKSLFKVDKDILLLGGFYLIIIAFYVLFENLTINYRPILVDGNLEASFPSTHTMLAVFIMSTAIYQFHTRIKNKNLRYTAEALSSIVLVLTVVGRLLSGVHWFTDIVSGVLISFAFVMLYYAFVKWLRAVRP</sequence>
<keyword evidence="1" id="KW-0812">Transmembrane</keyword>